<dbReference type="EMBL" id="JOTN01000006">
    <property type="protein sequence ID" value="KEK19626.1"/>
    <property type="molecule type" value="Genomic_DNA"/>
</dbReference>
<reference evidence="1 2" key="1">
    <citation type="submission" date="2014-06" db="EMBL/GenBank/DDBJ databases">
        <title>Draft genome sequence of Bacillus manliponensis JCM 15802 (MCCC 1A00708).</title>
        <authorList>
            <person name="Lai Q."/>
            <person name="Liu Y."/>
            <person name="Shao Z."/>
        </authorList>
    </citation>
    <scope>NUCLEOTIDE SEQUENCE [LARGE SCALE GENOMIC DNA]</scope>
    <source>
        <strain evidence="1 2">JCM 15802</strain>
    </source>
</reference>
<protein>
    <recommendedName>
        <fullName evidence="3">DUF2332 domain-containing protein</fullName>
    </recommendedName>
</protein>
<dbReference type="Pfam" id="PF10094">
    <property type="entry name" value="DUF2332"/>
    <property type="match status" value="1"/>
</dbReference>
<name>A0A073JZA8_9BACI</name>
<organism evidence="1 2">
    <name type="scientific">Bacillus manliponensis</name>
    <dbReference type="NCBI Taxonomy" id="574376"/>
    <lineage>
        <taxon>Bacteria</taxon>
        <taxon>Bacillati</taxon>
        <taxon>Bacillota</taxon>
        <taxon>Bacilli</taxon>
        <taxon>Bacillales</taxon>
        <taxon>Bacillaceae</taxon>
        <taxon>Bacillus</taxon>
        <taxon>Bacillus cereus group</taxon>
    </lineage>
</organism>
<evidence type="ECO:0000313" key="1">
    <source>
        <dbReference type="EMBL" id="KEK19626.1"/>
    </source>
</evidence>
<evidence type="ECO:0000313" key="2">
    <source>
        <dbReference type="Proteomes" id="UP000027822"/>
    </source>
</evidence>
<keyword evidence="2" id="KW-1185">Reference proteome</keyword>
<comment type="caution">
    <text evidence="1">The sequence shown here is derived from an EMBL/GenBank/DDBJ whole genome shotgun (WGS) entry which is preliminary data.</text>
</comment>
<accession>A0A073JZA8</accession>
<proteinExistence type="predicted"/>
<dbReference type="OrthoDB" id="9789360at2"/>
<gene>
    <name evidence="1" type="ORF">BAMA_20365</name>
</gene>
<dbReference type="Proteomes" id="UP000027822">
    <property type="component" value="Unassembled WGS sequence"/>
</dbReference>
<dbReference type="InterPro" id="IPR011200">
    <property type="entry name" value="UCP012608"/>
</dbReference>
<dbReference type="PIRSF" id="PIRSF012608">
    <property type="entry name" value="UCP012608"/>
    <property type="match status" value="1"/>
</dbReference>
<dbReference type="RefSeq" id="WP_034638433.1">
    <property type="nucleotide sequence ID" value="NZ_CBCSJC010000033.1"/>
</dbReference>
<sequence length="348" mass="40315">MLTKSAISTLFRNFSVRECKGSSELYEHLALKISEDETLLQLASYSKPGQPAPNLLFGAVHYLLLKGHDHPLNRYYESVTENAEKNMNDTFEHFKDFCQIHRSEIITILQTKLVQTNEVRRCAYLYPSFCYIYSKVKRPLALIEIGTSAGLQLFWDEYHYSYGTEEMYGNKDGNVHLQSEVKGEEMPSFSQTIPPVIERIGLDLHVNDLRDEEDYFWLRSLIWPEHKERLQMFDRAAAHVKDKEFTLVEGDGVALLPEVAKHIPTEAVICIFHTHVANQIPEDVKQKLVEQVKAIGAQRDVCHLYNNMWDRDLHLDSFIDGQEYNETVAETDGHARWFHWKVAGESFC</sequence>
<evidence type="ECO:0008006" key="3">
    <source>
        <dbReference type="Google" id="ProtNLM"/>
    </source>
</evidence>
<dbReference type="eggNOG" id="COG4427">
    <property type="taxonomic scope" value="Bacteria"/>
</dbReference>
<dbReference type="STRING" id="574376.BAMA_20365"/>
<dbReference type="AlphaFoldDB" id="A0A073JZA8"/>